<evidence type="ECO:0000313" key="1">
    <source>
        <dbReference type="EMBL" id="ARO15567.1"/>
    </source>
</evidence>
<organism evidence="1 2">
    <name type="scientific">Ketogulonicigenium robustum</name>
    <dbReference type="NCBI Taxonomy" id="92947"/>
    <lineage>
        <taxon>Bacteria</taxon>
        <taxon>Pseudomonadati</taxon>
        <taxon>Pseudomonadota</taxon>
        <taxon>Alphaproteobacteria</taxon>
        <taxon>Rhodobacterales</taxon>
        <taxon>Roseobacteraceae</taxon>
        <taxon>Ketogulonicigenium</taxon>
    </lineage>
</organism>
<dbReference type="Proteomes" id="UP000242447">
    <property type="component" value="Chromosome"/>
</dbReference>
<protein>
    <submittedName>
        <fullName evidence="1">Uncharacterized protein</fullName>
    </submittedName>
</protein>
<dbReference type="KEGG" id="kro:BVG79_02227"/>
<sequence length="38" mass="4093">MARQGLILPVPQGKSAKTLSGVLRISCAPIILFRRGLM</sequence>
<dbReference type="EMBL" id="CP019937">
    <property type="protein sequence ID" value="ARO15567.1"/>
    <property type="molecule type" value="Genomic_DNA"/>
</dbReference>
<name>A0A1W6P2Q2_9RHOB</name>
<keyword evidence="2" id="KW-1185">Reference proteome</keyword>
<reference evidence="1 2" key="1">
    <citation type="submission" date="2017-02" db="EMBL/GenBank/DDBJ databases">
        <title>Ketogulonicigenium robustum SPU B003 Genome sequencing and assembly.</title>
        <authorList>
            <person name="Li Y."/>
            <person name="Liu L."/>
            <person name="Wang C."/>
            <person name="Zhang M."/>
            <person name="Zhang T."/>
            <person name="Zhang Y."/>
        </authorList>
    </citation>
    <scope>NUCLEOTIDE SEQUENCE [LARGE SCALE GENOMIC DNA]</scope>
    <source>
        <strain evidence="1 2">SPU_B003</strain>
    </source>
</reference>
<gene>
    <name evidence="1" type="ORF">BVG79_02227</name>
</gene>
<evidence type="ECO:0000313" key="2">
    <source>
        <dbReference type="Proteomes" id="UP000242447"/>
    </source>
</evidence>
<accession>A0A1W6P2Q2</accession>
<proteinExistence type="predicted"/>
<dbReference type="STRING" id="92947.BVG79_02227"/>
<dbReference type="AlphaFoldDB" id="A0A1W6P2Q2"/>